<reference evidence="2" key="1">
    <citation type="submission" date="2014-12" db="EMBL/GenBank/DDBJ databases">
        <title>Insight into the proteome of Arion vulgaris.</title>
        <authorList>
            <person name="Aradska J."/>
            <person name="Bulat T."/>
            <person name="Smidak R."/>
            <person name="Sarate P."/>
            <person name="Gangsoo J."/>
            <person name="Sialana F."/>
            <person name="Bilban M."/>
            <person name="Lubec G."/>
        </authorList>
    </citation>
    <scope>NUCLEOTIDE SEQUENCE</scope>
    <source>
        <tissue evidence="2">Skin</tissue>
    </source>
</reference>
<feature type="region of interest" description="Disordered" evidence="1">
    <location>
        <begin position="32"/>
        <end position="69"/>
    </location>
</feature>
<feature type="non-terminal residue" evidence="2">
    <location>
        <position position="1"/>
    </location>
</feature>
<organism evidence="2">
    <name type="scientific">Arion vulgaris</name>
    <dbReference type="NCBI Taxonomy" id="1028688"/>
    <lineage>
        <taxon>Eukaryota</taxon>
        <taxon>Metazoa</taxon>
        <taxon>Spiralia</taxon>
        <taxon>Lophotrochozoa</taxon>
        <taxon>Mollusca</taxon>
        <taxon>Gastropoda</taxon>
        <taxon>Heterobranchia</taxon>
        <taxon>Euthyneura</taxon>
        <taxon>Panpulmonata</taxon>
        <taxon>Eupulmonata</taxon>
        <taxon>Stylommatophora</taxon>
        <taxon>Helicina</taxon>
        <taxon>Arionoidea</taxon>
        <taxon>Arionidae</taxon>
        <taxon>Arion</taxon>
    </lineage>
</organism>
<accession>A0A0B7BVR9</accession>
<gene>
    <name evidence="2" type="primary">ORF214651</name>
</gene>
<dbReference type="AlphaFoldDB" id="A0A0B7BVR9"/>
<proteinExistence type="predicted"/>
<sequence length="96" mass="11512">FRSVNSYLSTYFQILSKLYAPIMRLYQGYRNPPIRNRRTGCSPFRILPSPKEEDEYNIPDSGESQKEDIKCREKYEKNVKEKENCQYKIVDEDSEF</sequence>
<protein>
    <submittedName>
        <fullName evidence="2">Uncharacterized protein</fullName>
    </submittedName>
</protein>
<evidence type="ECO:0000256" key="1">
    <source>
        <dbReference type="SAM" id="MobiDB-lite"/>
    </source>
</evidence>
<dbReference type="EMBL" id="HACG01050238">
    <property type="protein sequence ID" value="CEK97103.1"/>
    <property type="molecule type" value="Transcribed_RNA"/>
</dbReference>
<name>A0A0B7BVR9_9EUPU</name>
<evidence type="ECO:0000313" key="2">
    <source>
        <dbReference type="EMBL" id="CEK97103.1"/>
    </source>
</evidence>